<dbReference type="PANTHER" id="PTHR47245">
    <property type="entry name" value="PEPTIDYLPROLYL ISOMERASE"/>
    <property type="match status" value="1"/>
</dbReference>
<gene>
    <name evidence="9" type="ORF">EV700_2740</name>
</gene>
<keyword evidence="4 5" id="KW-0697">Rotamase</keyword>
<evidence type="ECO:0000256" key="3">
    <source>
        <dbReference type="ARBA" id="ARBA00013194"/>
    </source>
</evidence>
<sequence>MLRHSLRTSLLPLALVLTLAAATAQAAPQYDLKDPALAATVDKTPFTQKMLDVMYKSSSQGKVKLTRADVMRAVIESHLLGSYAIAKYGKKALVEDNKVGFRPADVARNEFVNMIQVAYKDELKAALQKLGGSLDSTVSAVDPIKPTEWAQYLPPPGKMQLEIRMTEQGVALAAKRPILRYRFDDKAQGVITLKDVYDIQNVQGRNEILGKNTDFVMQQARSMVVARFVEYWAATASGLSAAEIAGLKQAILNKSYLDGYVTWIGIAADIHDDNQHLKALAKAVTEKEVLDYYNSHPNDFKRVEGVRARHIAVADEKTAQALYDRIQKGEKFIDLAAKYSLAADGKNGGDLGWVQADKKNNGMWINDFAFLQTPGVVSRPIRTPVINGKASWELVMIDEKKEGRHPAKSSTVHYEASQIIARQKAIDEYRAVRSRLLEKADIHLRPDLQGDTSWDLRNGDVPVAKPHAHDHDDHGH</sequence>
<comment type="similarity">
    <text evidence="2">Belongs to the PpiC/parvulin rotamase family.</text>
</comment>
<accession>A0A4Q7YKH7</accession>
<organism evidence="9 10">
    <name type="scientific">Fluviicoccus keumensis</name>
    <dbReference type="NCBI Taxonomy" id="1435465"/>
    <lineage>
        <taxon>Bacteria</taxon>
        <taxon>Pseudomonadati</taxon>
        <taxon>Pseudomonadota</taxon>
        <taxon>Gammaproteobacteria</taxon>
        <taxon>Moraxellales</taxon>
        <taxon>Moraxellaceae</taxon>
        <taxon>Fluviicoccus</taxon>
    </lineage>
</organism>
<evidence type="ECO:0000256" key="4">
    <source>
        <dbReference type="ARBA" id="ARBA00023110"/>
    </source>
</evidence>
<dbReference type="EC" id="5.2.1.8" evidence="3"/>
<evidence type="ECO:0000313" key="10">
    <source>
        <dbReference type="Proteomes" id="UP000292423"/>
    </source>
</evidence>
<keyword evidence="7" id="KW-0732">Signal</keyword>
<evidence type="ECO:0000256" key="1">
    <source>
        <dbReference type="ARBA" id="ARBA00000971"/>
    </source>
</evidence>
<dbReference type="AlphaFoldDB" id="A0A4Q7YKH7"/>
<evidence type="ECO:0000259" key="8">
    <source>
        <dbReference type="PROSITE" id="PS50198"/>
    </source>
</evidence>
<reference evidence="9 10" key="1">
    <citation type="submission" date="2019-02" db="EMBL/GenBank/DDBJ databases">
        <title>Genomic Encyclopedia of Type Strains, Phase IV (KMG-IV): sequencing the most valuable type-strain genomes for metagenomic binning, comparative biology and taxonomic classification.</title>
        <authorList>
            <person name="Goeker M."/>
        </authorList>
    </citation>
    <scope>NUCLEOTIDE SEQUENCE [LARGE SCALE GENOMIC DNA]</scope>
    <source>
        <strain evidence="9 10">DSM 105135</strain>
    </source>
</reference>
<dbReference type="OrthoDB" id="9812372at2"/>
<dbReference type="SUPFAM" id="SSF54534">
    <property type="entry name" value="FKBP-like"/>
    <property type="match status" value="1"/>
</dbReference>
<dbReference type="InterPro" id="IPR046357">
    <property type="entry name" value="PPIase_dom_sf"/>
</dbReference>
<keyword evidence="10" id="KW-1185">Reference proteome</keyword>
<dbReference type="PROSITE" id="PS50198">
    <property type="entry name" value="PPIC_PPIASE_2"/>
    <property type="match status" value="1"/>
</dbReference>
<dbReference type="InterPro" id="IPR050245">
    <property type="entry name" value="PrsA_foldase"/>
</dbReference>
<feature type="region of interest" description="Disordered" evidence="6">
    <location>
        <begin position="448"/>
        <end position="476"/>
    </location>
</feature>
<comment type="catalytic activity">
    <reaction evidence="1">
        <text>[protein]-peptidylproline (omega=180) = [protein]-peptidylproline (omega=0)</text>
        <dbReference type="Rhea" id="RHEA:16237"/>
        <dbReference type="Rhea" id="RHEA-COMP:10747"/>
        <dbReference type="Rhea" id="RHEA-COMP:10748"/>
        <dbReference type="ChEBI" id="CHEBI:83833"/>
        <dbReference type="ChEBI" id="CHEBI:83834"/>
        <dbReference type="EC" id="5.2.1.8"/>
    </reaction>
</comment>
<keyword evidence="5 9" id="KW-0413">Isomerase</keyword>
<dbReference type="Gene3D" id="3.10.50.40">
    <property type="match status" value="1"/>
</dbReference>
<dbReference type="RefSeq" id="WP_130414759.1">
    <property type="nucleotide sequence ID" value="NZ_SHKX01000014.1"/>
</dbReference>
<dbReference type="GO" id="GO:0003755">
    <property type="term" value="F:peptidyl-prolyl cis-trans isomerase activity"/>
    <property type="evidence" value="ECO:0007669"/>
    <property type="project" value="UniProtKB-KW"/>
</dbReference>
<evidence type="ECO:0000256" key="6">
    <source>
        <dbReference type="SAM" id="MobiDB-lite"/>
    </source>
</evidence>
<dbReference type="InterPro" id="IPR000297">
    <property type="entry name" value="PPIase_PpiC"/>
</dbReference>
<feature type="domain" description="PpiC" evidence="8">
    <location>
        <begin position="303"/>
        <end position="383"/>
    </location>
</feature>
<evidence type="ECO:0000256" key="2">
    <source>
        <dbReference type="ARBA" id="ARBA00007656"/>
    </source>
</evidence>
<evidence type="ECO:0000256" key="7">
    <source>
        <dbReference type="SAM" id="SignalP"/>
    </source>
</evidence>
<proteinExistence type="inferred from homology"/>
<name>A0A4Q7YKH7_9GAMM</name>
<dbReference type="Proteomes" id="UP000292423">
    <property type="component" value="Unassembled WGS sequence"/>
</dbReference>
<feature type="compositionally biased region" description="Basic and acidic residues" evidence="6">
    <location>
        <begin position="467"/>
        <end position="476"/>
    </location>
</feature>
<evidence type="ECO:0000313" key="9">
    <source>
        <dbReference type="EMBL" id="RZU38162.1"/>
    </source>
</evidence>
<evidence type="ECO:0000256" key="5">
    <source>
        <dbReference type="PROSITE-ProRule" id="PRU00278"/>
    </source>
</evidence>
<dbReference type="EMBL" id="SHKX01000014">
    <property type="protein sequence ID" value="RZU38162.1"/>
    <property type="molecule type" value="Genomic_DNA"/>
</dbReference>
<protein>
    <recommendedName>
        <fullName evidence="3">peptidylprolyl isomerase</fullName>
        <ecNumber evidence="3">5.2.1.8</ecNumber>
    </recommendedName>
</protein>
<feature type="signal peptide" evidence="7">
    <location>
        <begin position="1"/>
        <end position="26"/>
    </location>
</feature>
<dbReference type="PANTHER" id="PTHR47245:SF2">
    <property type="entry name" value="PEPTIDYL-PROLYL CIS-TRANS ISOMERASE HP_0175-RELATED"/>
    <property type="match status" value="1"/>
</dbReference>
<dbReference type="Pfam" id="PF13145">
    <property type="entry name" value="Rotamase_2"/>
    <property type="match status" value="1"/>
</dbReference>
<comment type="caution">
    <text evidence="9">The sequence shown here is derived from an EMBL/GenBank/DDBJ whole genome shotgun (WGS) entry which is preliminary data.</text>
</comment>
<feature type="chain" id="PRO_5020829960" description="peptidylprolyl isomerase" evidence="7">
    <location>
        <begin position="27"/>
        <end position="476"/>
    </location>
</feature>